<dbReference type="SUPFAM" id="SSF89733">
    <property type="entry name" value="L-sulfolactate dehydrogenase-like"/>
    <property type="match status" value="1"/>
</dbReference>
<feature type="region of interest" description="Disordered" evidence="3">
    <location>
        <begin position="199"/>
        <end position="222"/>
    </location>
</feature>
<proteinExistence type="inferred from homology"/>
<evidence type="ECO:0000256" key="2">
    <source>
        <dbReference type="ARBA" id="ARBA00023002"/>
    </source>
</evidence>
<evidence type="ECO:0000256" key="1">
    <source>
        <dbReference type="ARBA" id="ARBA00006056"/>
    </source>
</evidence>
<dbReference type="PANTHER" id="PTHR11091:SF0">
    <property type="entry name" value="MALATE DEHYDROGENASE"/>
    <property type="match status" value="1"/>
</dbReference>
<comment type="similarity">
    <text evidence="1">Belongs to the LDH2/MDH2 oxidoreductase family.</text>
</comment>
<dbReference type="Proteomes" id="UP001203284">
    <property type="component" value="Unassembled WGS sequence"/>
</dbReference>
<dbReference type="InterPro" id="IPR036111">
    <property type="entry name" value="Mal/L-sulfo/L-lacto_DH-like_sf"/>
</dbReference>
<dbReference type="Gene3D" id="1.10.1530.10">
    <property type="match status" value="1"/>
</dbReference>
<dbReference type="Gene3D" id="3.30.1370.60">
    <property type="entry name" value="Hypothetical oxidoreductase yiak, domain 2"/>
    <property type="match status" value="1"/>
</dbReference>
<keyword evidence="5" id="KW-1185">Reference proteome</keyword>
<dbReference type="InterPro" id="IPR043144">
    <property type="entry name" value="Mal/L-sulf/L-lact_DH-like_ah"/>
</dbReference>
<name>A0ABT0D8F5_9HYPH</name>
<dbReference type="InterPro" id="IPR003767">
    <property type="entry name" value="Malate/L-lactate_DH-like"/>
</dbReference>
<evidence type="ECO:0000256" key="3">
    <source>
        <dbReference type="SAM" id="MobiDB-lite"/>
    </source>
</evidence>
<sequence length="339" mass="34134">MTKRAISFSDLKILVEAALVASGARADVAAIMAESVVRTEEAGVASHGLAYVPTYCEHVRIGKVDGQAVPRLERPKPALLVADAASGFAHPAIRLGFEALIPLAREMGVAALAIRNSYNAGVLGLHTEALAAAGLVGIGFTNAPASIAPAGGTKPVIGTNPFAFAVPDGKGGVLLSIDQSASVIAKSEVMKHAREGRPIPPGWALGPDGQPTTDANVGLSGSMAPSGGHKGVGIGLMVELLAAAASGATLGIDASPFSGPNGGPPRTGQFFLAIDAATSSGGLFGERAARLAEALTAQEGVRLPGARKEQARRRHRAAGTVEVDQGLYDKVAALAGAQA</sequence>
<dbReference type="EMBL" id="JALKCH010000003">
    <property type="protein sequence ID" value="MCK0196245.1"/>
    <property type="molecule type" value="Genomic_DNA"/>
</dbReference>
<reference evidence="4 5" key="1">
    <citation type="submission" date="2022-04" db="EMBL/GenBank/DDBJ databases">
        <authorList>
            <person name="Grouzdev D.S."/>
            <person name="Pantiukh K.S."/>
            <person name="Krutkina M.S."/>
        </authorList>
    </citation>
    <scope>NUCLEOTIDE SEQUENCE [LARGE SCALE GENOMIC DNA]</scope>
    <source>
        <strain evidence="4 5">6x-1</strain>
    </source>
</reference>
<dbReference type="InterPro" id="IPR043143">
    <property type="entry name" value="Mal/L-sulf/L-lact_DH-like_NADP"/>
</dbReference>
<protein>
    <submittedName>
        <fullName evidence="4">Ldh family oxidoreductase</fullName>
    </submittedName>
</protein>
<dbReference type="Pfam" id="PF02615">
    <property type="entry name" value="Ldh_2"/>
    <property type="match status" value="1"/>
</dbReference>
<organism evidence="4 5">
    <name type="scientific">Ancylobacter crimeensis</name>
    <dbReference type="NCBI Taxonomy" id="2579147"/>
    <lineage>
        <taxon>Bacteria</taxon>
        <taxon>Pseudomonadati</taxon>
        <taxon>Pseudomonadota</taxon>
        <taxon>Alphaproteobacteria</taxon>
        <taxon>Hyphomicrobiales</taxon>
        <taxon>Xanthobacteraceae</taxon>
        <taxon>Ancylobacter</taxon>
    </lineage>
</organism>
<evidence type="ECO:0000313" key="4">
    <source>
        <dbReference type="EMBL" id="MCK0196245.1"/>
    </source>
</evidence>
<gene>
    <name evidence="4" type="ORF">MWN34_04895</name>
</gene>
<evidence type="ECO:0000313" key="5">
    <source>
        <dbReference type="Proteomes" id="UP001203284"/>
    </source>
</evidence>
<comment type="caution">
    <text evidence="4">The sequence shown here is derived from an EMBL/GenBank/DDBJ whole genome shotgun (WGS) entry which is preliminary data.</text>
</comment>
<dbReference type="PANTHER" id="PTHR11091">
    <property type="entry name" value="OXIDOREDUCTASE-RELATED"/>
    <property type="match status" value="1"/>
</dbReference>
<accession>A0ABT0D8F5</accession>
<dbReference type="RefSeq" id="WP_247027163.1">
    <property type="nucleotide sequence ID" value="NZ_JALKCH010000003.1"/>
</dbReference>
<keyword evidence="2" id="KW-0560">Oxidoreductase</keyword>